<feature type="compositionally biased region" description="Polar residues" evidence="2">
    <location>
        <begin position="97"/>
        <end position="126"/>
    </location>
</feature>
<dbReference type="RefSeq" id="WP_127736235.1">
    <property type="nucleotide sequence ID" value="NZ_RZTZ01000001.1"/>
</dbReference>
<evidence type="ECO:0000313" key="3">
    <source>
        <dbReference type="EMBL" id="RVT67671.1"/>
    </source>
</evidence>
<comment type="caution">
    <text evidence="3">The sequence shown here is derived from an EMBL/GenBank/DDBJ whole genome shotgun (WGS) entry which is preliminary data.</text>
</comment>
<evidence type="ECO:0000313" key="4">
    <source>
        <dbReference type="Proteomes" id="UP000288024"/>
    </source>
</evidence>
<gene>
    <name evidence="3" type="ORF">EM808_04130</name>
</gene>
<evidence type="ECO:0008006" key="5">
    <source>
        <dbReference type="Google" id="ProtNLM"/>
    </source>
</evidence>
<protein>
    <recommendedName>
        <fullName evidence="5">DUF4352 domain-containing protein</fullName>
    </recommendedName>
</protein>
<proteinExistence type="predicted"/>
<organism evidence="3 4">
    <name type="scientific">Niallia taxi</name>
    <dbReference type="NCBI Taxonomy" id="2499688"/>
    <lineage>
        <taxon>Bacteria</taxon>
        <taxon>Bacillati</taxon>
        <taxon>Bacillota</taxon>
        <taxon>Bacilli</taxon>
        <taxon>Bacillales</taxon>
        <taxon>Bacillaceae</taxon>
        <taxon>Niallia</taxon>
    </lineage>
</organism>
<keyword evidence="4" id="KW-1185">Reference proteome</keyword>
<evidence type="ECO:0000256" key="1">
    <source>
        <dbReference type="SAM" id="Coils"/>
    </source>
</evidence>
<reference evidence="3 4" key="1">
    <citation type="submission" date="2019-01" db="EMBL/GenBank/DDBJ databases">
        <title>Bacillus sp. M5HDSG1-1, whole genome shotgun sequence.</title>
        <authorList>
            <person name="Tuo L."/>
        </authorList>
    </citation>
    <scope>NUCLEOTIDE SEQUENCE [LARGE SCALE GENOMIC DNA]</scope>
    <source>
        <strain evidence="3 4">M5HDSG1-1</strain>
    </source>
</reference>
<dbReference type="EMBL" id="RZTZ01000001">
    <property type="protein sequence ID" value="RVT67671.1"/>
    <property type="molecule type" value="Genomic_DNA"/>
</dbReference>
<dbReference type="Proteomes" id="UP000288024">
    <property type="component" value="Unassembled WGS sequence"/>
</dbReference>
<evidence type="ECO:0000256" key="2">
    <source>
        <dbReference type="SAM" id="MobiDB-lite"/>
    </source>
</evidence>
<accession>A0A437KH66</accession>
<feature type="coiled-coil region" evidence="1">
    <location>
        <begin position="49"/>
        <end position="90"/>
    </location>
</feature>
<dbReference type="AlphaFoldDB" id="A0A437KH66"/>
<feature type="region of interest" description="Disordered" evidence="2">
    <location>
        <begin position="92"/>
        <end position="142"/>
    </location>
</feature>
<sequence>MKRKYGLVFLIIILVLVSSVLTWTFSNYKLVDKGTWEQAKKWNANLQTIKEKEKEISQLKNQLGTKKSEIDKNKDEIDDLNEQISDLNEKFGIQEEPVSTNETTNQVKTYETTSNENDTSDETNIVNEDEENSQVEPSNETQSEDDIYDITAGLVPITAPLDSIDVNFSSQDLYSVALIINNNTSSSLNLRRHNFSLKDVNGENIGLISDDAHNEFYKRMEVVPTSGSIPSNSVYEGYLFFTVSKGEKPYSITWNHDGDENEVLLEQY</sequence>
<name>A0A437KH66_9BACI</name>
<keyword evidence="1" id="KW-0175">Coiled coil</keyword>